<dbReference type="Proteomes" id="UP001061958">
    <property type="component" value="Unassembled WGS sequence"/>
</dbReference>
<evidence type="ECO:0000256" key="2">
    <source>
        <dbReference type="ARBA" id="ARBA00007617"/>
    </source>
</evidence>
<organism evidence="9 10">
    <name type="scientific">Galdieria partita</name>
    <dbReference type="NCBI Taxonomy" id="83374"/>
    <lineage>
        <taxon>Eukaryota</taxon>
        <taxon>Rhodophyta</taxon>
        <taxon>Bangiophyceae</taxon>
        <taxon>Galdieriales</taxon>
        <taxon>Galdieriaceae</taxon>
        <taxon>Galdieria</taxon>
    </lineage>
</organism>
<dbReference type="AlphaFoldDB" id="A0A9C7PWZ2"/>
<evidence type="ECO:0000313" key="10">
    <source>
        <dbReference type="Proteomes" id="UP001061958"/>
    </source>
</evidence>
<evidence type="ECO:0000256" key="4">
    <source>
        <dbReference type="ARBA" id="ARBA00022753"/>
    </source>
</evidence>
<name>A0A9C7PWZ2_9RHOD</name>
<dbReference type="GO" id="GO:0006623">
    <property type="term" value="P:protein targeting to vacuole"/>
    <property type="evidence" value="ECO:0007669"/>
    <property type="project" value="TreeGrafter"/>
</dbReference>
<feature type="region of interest" description="Disordered" evidence="7">
    <location>
        <begin position="1"/>
        <end position="21"/>
    </location>
</feature>
<gene>
    <name evidence="9" type="ORF">GpartN1_g3132.t1</name>
</gene>
<dbReference type="GO" id="GO:0043162">
    <property type="term" value="P:ubiquitin-dependent protein catabolic process via the multivesicular body sorting pathway"/>
    <property type="evidence" value="ECO:0007669"/>
    <property type="project" value="TreeGrafter"/>
</dbReference>
<proteinExistence type="inferred from homology"/>
<comment type="subcellular location">
    <subcellularLocation>
        <location evidence="1">Endosome</location>
    </subcellularLocation>
</comment>
<protein>
    <recommendedName>
        <fullName evidence="8">VPS37 C-terminal domain-containing protein</fullName>
    </recommendedName>
</protein>
<reference evidence="9" key="2">
    <citation type="submission" date="2022-01" db="EMBL/GenBank/DDBJ databases">
        <authorList>
            <person name="Hirooka S."/>
            <person name="Miyagishima S.Y."/>
        </authorList>
    </citation>
    <scope>NUCLEOTIDE SEQUENCE</scope>
    <source>
        <strain evidence="9">NBRC 102759</strain>
    </source>
</reference>
<dbReference type="GO" id="GO:0000813">
    <property type="term" value="C:ESCRT I complex"/>
    <property type="evidence" value="ECO:0007669"/>
    <property type="project" value="TreeGrafter"/>
</dbReference>
<keyword evidence="10" id="KW-1185">Reference proteome</keyword>
<keyword evidence="6" id="KW-0175">Coiled coil</keyword>
<dbReference type="InterPro" id="IPR009851">
    <property type="entry name" value="Mod_r"/>
</dbReference>
<comment type="similarity">
    <text evidence="2">Belongs to the VPS37 family.</text>
</comment>
<evidence type="ECO:0000256" key="3">
    <source>
        <dbReference type="ARBA" id="ARBA00022448"/>
    </source>
</evidence>
<evidence type="ECO:0000313" key="9">
    <source>
        <dbReference type="EMBL" id="GJQ11341.1"/>
    </source>
</evidence>
<evidence type="ECO:0000256" key="1">
    <source>
        <dbReference type="ARBA" id="ARBA00004177"/>
    </source>
</evidence>
<feature type="region of interest" description="Disordered" evidence="7">
    <location>
        <begin position="42"/>
        <end position="61"/>
    </location>
</feature>
<sequence length="265" mass="30301">MTERGLYNETTQSYADNEGHSTGLRSYNSTWNNSAVSGDNDFSLPSNAKAEGQHGERVPPLIDFSDSTVEYTVPSTKESICPVSPPQRSLTVEEALNFPAMPSSFSDLHLRSVFELTNMLESDEAIREYLATQPLYRHICSTRDNLLEETRYLEWKNTQALEKRDKFEMSKLKETKRKLKKVKEELAKAQKEKSELLLKMKPENLTKLFIPAVEEKLKKSEAIRTAFLKQEISLSEGLSEYVAERKAYYVRRAKTNFITALAKSI</sequence>
<dbReference type="PANTHER" id="PTHR13678:SF2">
    <property type="entry name" value="VACUOLAR PROTEIN SORTING-ASSOCIATED PROTEIN 37A"/>
    <property type="match status" value="1"/>
</dbReference>
<reference evidence="9" key="1">
    <citation type="journal article" date="2022" name="Proc. Natl. Acad. Sci. U.S.A.">
        <title>Life cycle and functional genomics of the unicellular red alga Galdieria for elucidating algal and plant evolution and industrial use.</title>
        <authorList>
            <person name="Hirooka S."/>
            <person name="Itabashi T."/>
            <person name="Ichinose T.M."/>
            <person name="Onuma R."/>
            <person name="Fujiwara T."/>
            <person name="Yamashita S."/>
            <person name="Jong L.W."/>
            <person name="Tomita R."/>
            <person name="Iwane A.H."/>
            <person name="Miyagishima S.Y."/>
        </authorList>
    </citation>
    <scope>NUCLEOTIDE SEQUENCE</scope>
    <source>
        <strain evidence="9">NBRC 102759</strain>
    </source>
</reference>
<feature type="coiled-coil region" evidence="6">
    <location>
        <begin position="169"/>
        <end position="199"/>
    </location>
</feature>
<keyword evidence="3" id="KW-0813">Transport</keyword>
<feature type="domain" description="VPS37 C-terminal" evidence="8">
    <location>
        <begin position="112"/>
        <end position="254"/>
    </location>
</feature>
<evidence type="ECO:0000256" key="5">
    <source>
        <dbReference type="ARBA" id="ARBA00022927"/>
    </source>
</evidence>
<comment type="caution">
    <text evidence="9">The sequence shown here is derived from an EMBL/GenBank/DDBJ whole genome shotgun (WGS) entry which is preliminary data.</text>
</comment>
<accession>A0A9C7PWZ2</accession>
<evidence type="ECO:0000259" key="8">
    <source>
        <dbReference type="Pfam" id="PF07200"/>
    </source>
</evidence>
<dbReference type="Pfam" id="PF07200">
    <property type="entry name" value="Mod_r"/>
    <property type="match status" value="1"/>
</dbReference>
<evidence type="ECO:0000256" key="6">
    <source>
        <dbReference type="SAM" id="Coils"/>
    </source>
</evidence>
<dbReference type="PANTHER" id="PTHR13678">
    <property type="entry name" value="VACUOLAR PROTEIN SORTING-ASSOCIATED PROTEIN 37"/>
    <property type="match status" value="1"/>
</dbReference>
<keyword evidence="5" id="KW-0653">Protein transport</keyword>
<keyword evidence="4" id="KW-0967">Endosome</keyword>
<dbReference type="GO" id="GO:0006612">
    <property type="term" value="P:protein targeting to membrane"/>
    <property type="evidence" value="ECO:0007669"/>
    <property type="project" value="TreeGrafter"/>
</dbReference>
<evidence type="ECO:0000256" key="7">
    <source>
        <dbReference type="SAM" id="MobiDB-lite"/>
    </source>
</evidence>
<dbReference type="EMBL" id="BQMJ01000023">
    <property type="protein sequence ID" value="GJQ11341.1"/>
    <property type="molecule type" value="Genomic_DNA"/>
</dbReference>
<dbReference type="OrthoDB" id="10339555at2759"/>